<feature type="transmembrane region" description="Helical" evidence="2">
    <location>
        <begin position="76"/>
        <end position="95"/>
    </location>
</feature>
<gene>
    <name evidence="3" type="ORF">SNEC2469_LOCUS1758</name>
</gene>
<evidence type="ECO:0000256" key="2">
    <source>
        <dbReference type="SAM" id="Phobius"/>
    </source>
</evidence>
<dbReference type="AlphaFoldDB" id="A0A812JHH7"/>
<feature type="transmembrane region" description="Helical" evidence="2">
    <location>
        <begin position="47"/>
        <end position="69"/>
    </location>
</feature>
<dbReference type="Proteomes" id="UP000601435">
    <property type="component" value="Unassembled WGS sequence"/>
</dbReference>
<sequence length="393" mass="43583">MSRRCVSEGTVSDAETEPDAADPGEMCEMQNLLDTNEHSVSDGLWPIYDQCIIIALAQFACAPLIFVVSCRGNDHAAGLILVLMLFCSVGLQYWLAGKLIVWLERQPRGKWQHSIDALSHLNGRCGMHCLTSGGLACLFGMLEAVDPALDAWAAANAYSLYTGPVRQKFTASWEGAPLVGWLVARLGLPAILFSILLGSMLCQLIALCWLVQRHAGRFDKFEGDGDEEAVFAMWYNWKHTTDIGGLLILHDVFDKLLHAELEQDEDSKLYPVVDRFHSFIPKVVAEALPGFWFQITVFALTYDSCPFNKYVVNIASITSSIVCVSNLLRLQMTTLCEKWHYTPKRPSASAGGLYWLNLPVVLLALCCFIACLARFAGVWICPSHILELSHGCF</sequence>
<accession>A0A812JHH7</accession>
<keyword evidence="2" id="KW-0812">Transmembrane</keyword>
<proteinExistence type="predicted"/>
<name>A0A812JHH7_9DINO</name>
<keyword evidence="2" id="KW-1133">Transmembrane helix</keyword>
<comment type="caution">
    <text evidence="3">The sequence shown here is derived from an EMBL/GenBank/DDBJ whole genome shotgun (WGS) entry which is preliminary data.</text>
</comment>
<dbReference type="OrthoDB" id="416074at2759"/>
<organism evidence="3 4">
    <name type="scientific">Symbiodinium necroappetens</name>
    <dbReference type="NCBI Taxonomy" id="1628268"/>
    <lineage>
        <taxon>Eukaryota</taxon>
        <taxon>Sar</taxon>
        <taxon>Alveolata</taxon>
        <taxon>Dinophyceae</taxon>
        <taxon>Suessiales</taxon>
        <taxon>Symbiodiniaceae</taxon>
        <taxon>Symbiodinium</taxon>
    </lineage>
</organism>
<evidence type="ECO:0000313" key="4">
    <source>
        <dbReference type="Proteomes" id="UP000601435"/>
    </source>
</evidence>
<evidence type="ECO:0000256" key="1">
    <source>
        <dbReference type="SAM" id="MobiDB-lite"/>
    </source>
</evidence>
<evidence type="ECO:0000313" key="3">
    <source>
        <dbReference type="EMBL" id="CAE7205708.1"/>
    </source>
</evidence>
<dbReference type="EMBL" id="CAJNJA010006111">
    <property type="protein sequence ID" value="CAE7205708.1"/>
    <property type="molecule type" value="Genomic_DNA"/>
</dbReference>
<keyword evidence="2" id="KW-0472">Membrane</keyword>
<feature type="transmembrane region" description="Helical" evidence="2">
    <location>
        <begin position="190"/>
        <end position="211"/>
    </location>
</feature>
<feature type="region of interest" description="Disordered" evidence="1">
    <location>
        <begin position="1"/>
        <end position="23"/>
    </location>
</feature>
<keyword evidence="4" id="KW-1185">Reference proteome</keyword>
<protein>
    <submittedName>
        <fullName evidence="3">Uncharacterized protein</fullName>
    </submittedName>
</protein>
<reference evidence="3" key="1">
    <citation type="submission" date="2021-02" db="EMBL/GenBank/DDBJ databases">
        <authorList>
            <person name="Dougan E. K."/>
            <person name="Rhodes N."/>
            <person name="Thang M."/>
            <person name="Chan C."/>
        </authorList>
    </citation>
    <scope>NUCLEOTIDE SEQUENCE</scope>
</reference>
<feature type="transmembrane region" description="Helical" evidence="2">
    <location>
        <begin position="354"/>
        <end position="380"/>
    </location>
</feature>